<dbReference type="EMBL" id="JAAAHW010007900">
    <property type="protein sequence ID" value="KAF9945846.1"/>
    <property type="molecule type" value="Genomic_DNA"/>
</dbReference>
<sequence>AIYQHTQLVRSFVAEPCSKEETEKILKLRFPNLVSLDVVLNHQDMQEWIIGHPSITRLTLNGARSFNSKLWNGLLGFRHLKDFSMSCQKVDNKDIDTFWQLCTQLERLEISRLCIRHQGNLLSMTFPSIKKLEMNWAKDDNILEFVQRCPNLTSFKRFHGELPTEFTSSFSELVTARTWPHLHSVSLGWDDIAEDTVLCIIGGMQRINAFEMYHVLDSFGSNAMGLLRPHFSHVSVLRLFITFVSKNRIAQDILSSCPLLEQFMAPPIKASVVAEGKPWVCTRLQKLKLMFVYEELTLPRLQPLVFDQLARLVRLEDWSLANYRSGRSYQSLDLTLVNGLGKLSTLRSLRFIHYSSQVMGQHEIDWIFEHWTNLEDVGGQLNIQDGAINEGLKKQLKERGITFRPSYWWRYRVLWGQC</sequence>
<proteinExistence type="predicted"/>
<gene>
    <name evidence="1" type="ORF">BGZ65_010299</name>
</gene>
<dbReference type="InterPro" id="IPR032675">
    <property type="entry name" value="LRR_dom_sf"/>
</dbReference>
<dbReference type="AlphaFoldDB" id="A0A9P6IS79"/>
<dbReference type="Proteomes" id="UP000749646">
    <property type="component" value="Unassembled WGS sequence"/>
</dbReference>
<evidence type="ECO:0000313" key="2">
    <source>
        <dbReference type="Proteomes" id="UP000749646"/>
    </source>
</evidence>
<comment type="caution">
    <text evidence="1">The sequence shown here is derived from an EMBL/GenBank/DDBJ whole genome shotgun (WGS) entry which is preliminary data.</text>
</comment>
<protein>
    <submittedName>
        <fullName evidence="1">Uncharacterized protein</fullName>
    </submittedName>
</protein>
<dbReference type="SUPFAM" id="SSF52047">
    <property type="entry name" value="RNI-like"/>
    <property type="match status" value="1"/>
</dbReference>
<evidence type="ECO:0000313" key="1">
    <source>
        <dbReference type="EMBL" id="KAF9945846.1"/>
    </source>
</evidence>
<dbReference type="Gene3D" id="3.80.10.10">
    <property type="entry name" value="Ribonuclease Inhibitor"/>
    <property type="match status" value="1"/>
</dbReference>
<name>A0A9P6IS79_9FUNG</name>
<reference evidence="1" key="1">
    <citation type="journal article" date="2020" name="Fungal Divers.">
        <title>Resolving the Mortierellaceae phylogeny through synthesis of multi-gene phylogenetics and phylogenomics.</title>
        <authorList>
            <person name="Vandepol N."/>
            <person name="Liber J."/>
            <person name="Desiro A."/>
            <person name="Na H."/>
            <person name="Kennedy M."/>
            <person name="Barry K."/>
            <person name="Grigoriev I.V."/>
            <person name="Miller A.N."/>
            <person name="O'Donnell K."/>
            <person name="Stajich J.E."/>
            <person name="Bonito G."/>
        </authorList>
    </citation>
    <scope>NUCLEOTIDE SEQUENCE</scope>
    <source>
        <strain evidence="1">MES-2147</strain>
    </source>
</reference>
<accession>A0A9P6IS79</accession>
<feature type="non-terminal residue" evidence="1">
    <location>
        <position position="1"/>
    </location>
</feature>
<keyword evidence="2" id="KW-1185">Reference proteome</keyword>
<dbReference type="OrthoDB" id="2449914at2759"/>
<organism evidence="1 2">
    <name type="scientific">Modicella reniformis</name>
    <dbReference type="NCBI Taxonomy" id="1440133"/>
    <lineage>
        <taxon>Eukaryota</taxon>
        <taxon>Fungi</taxon>
        <taxon>Fungi incertae sedis</taxon>
        <taxon>Mucoromycota</taxon>
        <taxon>Mortierellomycotina</taxon>
        <taxon>Mortierellomycetes</taxon>
        <taxon>Mortierellales</taxon>
        <taxon>Mortierellaceae</taxon>
        <taxon>Modicella</taxon>
    </lineage>
</organism>